<dbReference type="PANTHER" id="PTHR46259:SF1">
    <property type="entry name" value="ZINC FINGER CCHC-TYPE AND RNA-BINDING MOTIF-CONTAINING PROTEIN 1"/>
    <property type="match status" value="1"/>
</dbReference>
<keyword evidence="1" id="KW-0694">RNA-binding</keyword>
<evidence type="ECO:0000313" key="5">
    <source>
        <dbReference type="Proteomes" id="UP001419268"/>
    </source>
</evidence>
<evidence type="ECO:0000313" key="4">
    <source>
        <dbReference type="EMBL" id="KAK9126636.1"/>
    </source>
</evidence>
<dbReference type="GO" id="GO:0000398">
    <property type="term" value="P:mRNA splicing, via spliceosome"/>
    <property type="evidence" value="ECO:0007669"/>
    <property type="project" value="InterPro"/>
</dbReference>
<protein>
    <recommendedName>
        <fullName evidence="3">RRM domain-containing protein</fullName>
    </recommendedName>
</protein>
<evidence type="ECO:0000259" key="3">
    <source>
        <dbReference type="PROSITE" id="PS50102"/>
    </source>
</evidence>
<evidence type="ECO:0000256" key="1">
    <source>
        <dbReference type="PROSITE-ProRule" id="PRU00176"/>
    </source>
</evidence>
<name>A0AAP0J322_9MAGN</name>
<dbReference type="GO" id="GO:0005689">
    <property type="term" value="C:U12-type spliceosomal complex"/>
    <property type="evidence" value="ECO:0007669"/>
    <property type="project" value="InterPro"/>
</dbReference>
<dbReference type="Proteomes" id="UP001419268">
    <property type="component" value="Unassembled WGS sequence"/>
</dbReference>
<reference evidence="4 5" key="1">
    <citation type="submission" date="2024-01" db="EMBL/GenBank/DDBJ databases">
        <title>Genome assemblies of Stephania.</title>
        <authorList>
            <person name="Yang L."/>
        </authorList>
    </citation>
    <scope>NUCLEOTIDE SEQUENCE [LARGE SCALE GENOMIC DNA]</scope>
    <source>
        <strain evidence="4">JXDWG</strain>
        <tissue evidence="4">Leaf</tissue>
    </source>
</reference>
<dbReference type="PROSITE" id="PS50102">
    <property type="entry name" value="RRM"/>
    <property type="match status" value="1"/>
</dbReference>
<evidence type="ECO:0000256" key="2">
    <source>
        <dbReference type="SAM" id="MobiDB-lite"/>
    </source>
</evidence>
<feature type="domain" description="RRM" evidence="3">
    <location>
        <begin position="57"/>
        <end position="139"/>
    </location>
</feature>
<organism evidence="4 5">
    <name type="scientific">Stephania cephalantha</name>
    <dbReference type="NCBI Taxonomy" id="152367"/>
    <lineage>
        <taxon>Eukaryota</taxon>
        <taxon>Viridiplantae</taxon>
        <taxon>Streptophyta</taxon>
        <taxon>Embryophyta</taxon>
        <taxon>Tracheophyta</taxon>
        <taxon>Spermatophyta</taxon>
        <taxon>Magnoliopsida</taxon>
        <taxon>Ranunculales</taxon>
        <taxon>Menispermaceae</taxon>
        <taxon>Menispermoideae</taxon>
        <taxon>Cissampelideae</taxon>
        <taxon>Stephania</taxon>
    </lineage>
</organism>
<dbReference type="SMART" id="SM00360">
    <property type="entry name" value="RRM"/>
    <property type="match status" value="1"/>
</dbReference>
<dbReference type="AlphaFoldDB" id="A0AAP0J322"/>
<sequence>MSHAKNNSDSEEDETFYYRYASAPAPAAAAAAATAPSKPPENTAAVAAEAAGSPSKSTVYVGNLDYSLTNSDIFTIFSTFGKVAKVTVLKDRRSSSQQRRSRGVAFVLFVAQDDARRAVNEMQGKILNKRALKVSIATDNGRAAGSSAGGTTRTRAGATSAGRAGTCRMSVQGTSLGRGEAAAGEARAEGGRGKWAVAARGGGGGGRGGRVCG</sequence>
<dbReference type="PANTHER" id="PTHR46259">
    <property type="entry name" value="ZINC FINGER CCHC-TYPE AND RNA-BINDING MOTIF-CONTAINING PROTEIN 1"/>
    <property type="match status" value="1"/>
</dbReference>
<dbReference type="InterPro" id="IPR000504">
    <property type="entry name" value="RRM_dom"/>
</dbReference>
<dbReference type="InterPro" id="IPR035979">
    <property type="entry name" value="RBD_domain_sf"/>
</dbReference>
<comment type="caution">
    <text evidence="4">The sequence shown here is derived from an EMBL/GenBank/DDBJ whole genome shotgun (WGS) entry which is preliminary data.</text>
</comment>
<dbReference type="GO" id="GO:0003723">
    <property type="term" value="F:RNA binding"/>
    <property type="evidence" value="ECO:0007669"/>
    <property type="project" value="UniProtKB-UniRule"/>
</dbReference>
<keyword evidence="5" id="KW-1185">Reference proteome</keyword>
<dbReference type="EMBL" id="JBBNAG010000006">
    <property type="protein sequence ID" value="KAK9126636.1"/>
    <property type="molecule type" value="Genomic_DNA"/>
</dbReference>
<accession>A0AAP0J322</accession>
<gene>
    <name evidence="4" type="ORF">Scep_015482</name>
</gene>
<dbReference type="SUPFAM" id="SSF54928">
    <property type="entry name" value="RNA-binding domain, RBD"/>
    <property type="match status" value="1"/>
</dbReference>
<dbReference type="InterPro" id="IPR012677">
    <property type="entry name" value="Nucleotide-bd_a/b_plait_sf"/>
</dbReference>
<proteinExistence type="predicted"/>
<feature type="region of interest" description="Disordered" evidence="2">
    <location>
        <begin position="142"/>
        <end position="164"/>
    </location>
</feature>
<dbReference type="Gene3D" id="3.30.70.330">
    <property type="match status" value="1"/>
</dbReference>
<dbReference type="InterPro" id="IPR044598">
    <property type="entry name" value="ZCRB1"/>
</dbReference>
<dbReference type="Pfam" id="PF00076">
    <property type="entry name" value="RRM_1"/>
    <property type="match status" value="1"/>
</dbReference>